<dbReference type="Pfam" id="PF11017">
    <property type="entry name" value="DUF2855"/>
    <property type="match status" value="1"/>
</dbReference>
<evidence type="ECO:0000313" key="2">
    <source>
        <dbReference type="Proteomes" id="UP001219525"/>
    </source>
</evidence>
<reference evidence="1" key="1">
    <citation type="submission" date="2023-03" db="EMBL/GenBank/DDBJ databases">
        <title>Massive genome expansion in bonnet fungi (Mycena s.s.) driven by repeated elements and novel gene families across ecological guilds.</title>
        <authorList>
            <consortium name="Lawrence Berkeley National Laboratory"/>
            <person name="Harder C.B."/>
            <person name="Miyauchi S."/>
            <person name="Viragh M."/>
            <person name="Kuo A."/>
            <person name="Thoen E."/>
            <person name="Andreopoulos B."/>
            <person name="Lu D."/>
            <person name="Skrede I."/>
            <person name="Drula E."/>
            <person name="Henrissat B."/>
            <person name="Morin E."/>
            <person name="Kohler A."/>
            <person name="Barry K."/>
            <person name="LaButti K."/>
            <person name="Morin E."/>
            <person name="Salamov A."/>
            <person name="Lipzen A."/>
            <person name="Mereny Z."/>
            <person name="Hegedus B."/>
            <person name="Baldrian P."/>
            <person name="Stursova M."/>
            <person name="Weitz H."/>
            <person name="Taylor A."/>
            <person name="Grigoriev I.V."/>
            <person name="Nagy L.G."/>
            <person name="Martin F."/>
            <person name="Kauserud H."/>
        </authorList>
    </citation>
    <scope>NUCLEOTIDE SEQUENCE</scope>
    <source>
        <strain evidence="1">9144</strain>
    </source>
</reference>
<evidence type="ECO:0008006" key="3">
    <source>
        <dbReference type="Google" id="ProtNLM"/>
    </source>
</evidence>
<dbReference type="Proteomes" id="UP001219525">
    <property type="component" value="Unassembled WGS sequence"/>
</dbReference>
<protein>
    <recommendedName>
        <fullName evidence="3">DUF2855 family protein</fullName>
    </recommendedName>
</protein>
<comment type="caution">
    <text evidence="1">The sequence shown here is derived from an EMBL/GenBank/DDBJ whole genome shotgun (WGS) entry which is preliminary data.</text>
</comment>
<evidence type="ECO:0000313" key="1">
    <source>
        <dbReference type="EMBL" id="KAJ7194225.1"/>
    </source>
</evidence>
<keyword evidence="2" id="KW-1185">Reference proteome</keyword>
<sequence length="415" mass="45935">MSSISVENVSLCFQRPSVPVSGGTTVIAVSSLPTQDLPPNHVLIKVERFGFSANNITYQALGEQPHFRYFDFHYAPEAGNVSAKSHGLVPVWGFGTIVASSHPKISPGEHVYGYFAPSRYLLVPVSPSDVNRHAFYVPRPHLPADRRPYNQIRRCAADPEYTPTALGEDLTMLYRPLFWTAYWFEDWLHSTGYRGATRVLLSSASAKTAFCVAYLIRKRRARGETSSSLKIVGLTSARNLAFTRGLGLYDEVVEYGAAEAALAQAPGQNKWVYADVAGNVALNARLFAHLGKALVASIALGMASLEPASKQAAALDFQTNKFTGAEPPATAQLETFFMVEWLSVRQRQLAPDEIVRRQRQVWTELMADCVPWVRLVHVSGANEVKRAYDEITKTGFSADVGYIWSMWDDARPAKM</sequence>
<accession>A0AAD6V0C4</accession>
<dbReference type="EMBL" id="JARJCW010000100">
    <property type="protein sequence ID" value="KAJ7194225.1"/>
    <property type="molecule type" value="Genomic_DNA"/>
</dbReference>
<name>A0AAD6V0C4_9AGAR</name>
<proteinExistence type="predicted"/>
<dbReference type="InterPro" id="IPR021276">
    <property type="entry name" value="DUF2855"/>
</dbReference>
<dbReference type="AlphaFoldDB" id="A0AAD6V0C4"/>
<organism evidence="1 2">
    <name type="scientific">Mycena pura</name>
    <dbReference type="NCBI Taxonomy" id="153505"/>
    <lineage>
        <taxon>Eukaryota</taxon>
        <taxon>Fungi</taxon>
        <taxon>Dikarya</taxon>
        <taxon>Basidiomycota</taxon>
        <taxon>Agaricomycotina</taxon>
        <taxon>Agaricomycetes</taxon>
        <taxon>Agaricomycetidae</taxon>
        <taxon>Agaricales</taxon>
        <taxon>Marasmiineae</taxon>
        <taxon>Mycenaceae</taxon>
        <taxon>Mycena</taxon>
    </lineage>
</organism>
<gene>
    <name evidence="1" type="ORF">GGX14DRAFT_586804</name>
</gene>